<name>A0ABD3UZX3_SINWO</name>
<comment type="caution">
    <text evidence="1">The sequence shown here is derived from an EMBL/GenBank/DDBJ whole genome shotgun (WGS) entry which is preliminary data.</text>
</comment>
<feature type="non-terminal residue" evidence="1">
    <location>
        <position position="90"/>
    </location>
</feature>
<accession>A0ABD3UZX3</accession>
<sequence>PVAKEMDAKKGRIKSWVKANEGKCVSTSSSVTVSLTPALAGQEFIQFGVPKEVIAFKKIPKKNRVRDRFLGLTEKHCPASEVGQEMLANQ</sequence>
<evidence type="ECO:0000313" key="1">
    <source>
        <dbReference type="EMBL" id="KAL3853837.1"/>
    </source>
</evidence>
<reference evidence="1 2" key="1">
    <citation type="submission" date="2024-11" db="EMBL/GenBank/DDBJ databases">
        <title>Chromosome-level genome assembly of the freshwater bivalve Anodonta woodiana.</title>
        <authorList>
            <person name="Chen X."/>
        </authorList>
    </citation>
    <scope>NUCLEOTIDE SEQUENCE [LARGE SCALE GENOMIC DNA]</scope>
    <source>
        <strain evidence="1">MN2024</strain>
        <tissue evidence="1">Gills</tissue>
    </source>
</reference>
<evidence type="ECO:0000313" key="2">
    <source>
        <dbReference type="Proteomes" id="UP001634394"/>
    </source>
</evidence>
<proteinExistence type="predicted"/>
<gene>
    <name evidence="1" type="ORF">ACJMK2_017338</name>
</gene>
<organism evidence="1 2">
    <name type="scientific">Sinanodonta woodiana</name>
    <name type="common">Chinese pond mussel</name>
    <name type="synonym">Anodonta woodiana</name>
    <dbReference type="NCBI Taxonomy" id="1069815"/>
    <lineage>
        <taxon>Eukaryota</taxon>
        <taxon>Metazoa</taxon>
        <taxon>Spiralia</taxon>
        <taxon>Lophotrochozoa</taxon>
        <taxon>Mollusca</taxon>
        <taxon>Bivalvia</taxon>
        <taxon>Autobranchia</taxon>
        <taxon>Heteroconchia</taxon>
        <taxon>Palaeoheterodonta</taxon>
        <taxon>Unionida</taxon>
        <taxon>Unionoidea</taxon>
        <taxon>Unionidae</taxon>
        <taxon>Unioninae</taxon>
        <taxon>Sinanodonta</taxon>
    </lineage>
</organism>
<protein>
    <submittedName>
        <fullName evidence="1">Uncharacterized protein</fullName>
    </submittedName>
</protein>
<dbReference type="Proteomes" id="UP001634394">
    <property type="component" value="Unassembled WGS sequence"/>
</dbReference>
<dbReference type="AlphaFoldDB" id="A0ABD3UZX3"/>
<keyword evidence="2" id="KW-1185">Reference proteome</keyword>
<dbReference type="EMBL" id="JBJQND010000015">
    <property type="protein sequence ID" value="KAL3853837.1"/>
    <property type="molecule type" value="Genomic_DNA"/>
</dbReference>
<feature type="non-terminal residue" evidence="1">
    <location>
        <position position="1"/>
    </location>
</feature>